<dbReference type="PROSITE" id="PS01039">
    <property type="entry name" value="SBP_BACTERIAL_3"/>
    <property type="match status" value="1"/>
</dbReference>
<name>A0A366DZ69_9BACI</name>
<feature type="domain" description="Ionotropic glutamate receptor C-terminal" evidence="8">
    <location>
        <begin position="44"/>
        <end position="262"/>
    </location>
</feature>
<evidence type="ECO:0000256" key="3">
    <source>
        <dbReference type="ARBA" id="ARBA00022729"/>
    </source>
</evidence>
<evidence type="ECO:0000256" key="4">
    <source>
        <dbReference type="ARBA" id="ARBA00023139"/>
    </source>
</evidence>
<keyword evidence="3" id="KW-0732">Signal</keyword>
<organism evidence="9 10">
    <name type="scientific">Paraliobacillus ryukyuensis</name>
    <dbReference type="NCBI Taxonomy" id="200904"/>
    <lineage>
        <taxon>Bacteria</taxon>
        <taxon>Bacillati</taxon>
        <taxon>Bacillota</taxon>
        <taxon>Bacilli</taxon>
        <taxon>Bacillales</taxon>
        <taxon>Bacillaceae</taxon>
        <taxon>Paraliobacillus</taxon>
    </lineage>
</organism>
<comment type="subcellular location">
    <subcellularLocation>
        <location evidence="1">Cell envelope</location>
    </subcellularLocation>
</comment>
<dbReference type="EMBL" id="QNRI01000010">
    <property type="protein sequence ID" value="RBO94564.1"/>
    <property type="molecule type" value="Genomic_DNA"/>
</dbReference>
<dbReference type="PROSITE" id="PS51257">
    <property type="entry name" value="PROKAR_LIPOPROTEIN"/>
    <property type="match status" value="1"/>
</dbReference>
<keyword evidence="4" id="KW-0564">Palmitate</keyword>
<dbReference type="RefSeq" id="WP_113869769.1">
    <property type="nucleotide sequence ID" value="NZ_BAABQN010000009.1"/>
</dbReference>
<dbReference type="GO" id="GO:0015276">
    <property type="term" value="F:ligand-gated monoatomic ion channel activity"/>
    <property type="evidence" value="ECO:0007669"/>
    <property type="project" value="InterPro"/>
</dbReference>
<evidence type="ECO:0000256" key="6">
    <source>
        <dbReference type="RuleBase" id="RU003744"/>
    </source>
</evidence>
<sequence>MKKHLLLFIAFIGFFTILLSGCGTTGEEDSSENTDATSSEDKEVLEMATSADFAPFESRNEAGDIEGFDIDLANYIADELGYELKITDMKFDGLIGALQNERVDMVLSGMSTTEERKQNVDFSKEYHHSGEMFVTLKDSDITSVDDIEGKTVGVQLGTIQQTGAEKLQEDMDFEIKAVDNGPTLIQELISNRIDVAYMDKSVAKGYIEEQDLAGFDDPTSSSPGMGIAFPKGSELVDDVNEVLAQAEENGKLQELKDKWLSEE</sequence>
<dbReference type="GO" id="GO:0016020">
    <property type="term" value="C:membrane"/>
    <property type="evidence" value="ECO:0007669"/>
    <property type="project" value="InterPro"/>
</dbReference>
<dbReference type="Proteomes" id="UP000252254">
    <property type="component" value="Unassembled WGS sequence"/>
</dbReference>
<evidence type="ECO:0000313" key="9">
    <source>
        <dbReference type="EMBL" id="RBO94564.1"/>
    </source>
</evidence>
<evidence type="ECO:0000259" key="8">
    <source>
        <dbReference type="SMART" id="SM00079"/>
    </source>
</evidence>
<evidence type="ECO:0000256" key="1">
    <source>
        <dbReference type="ARBA" id="ARBA00004196"/>
    </source>
</evidence>
<dbReference type="PANTHER" id="PTHR35936">
    <property type="entry name" value="MEMBRANE-BOUND LYTIC MUREIN TRANSGLYCOSYLASE F"/>
    <property type="match status" value="1"/>
</dbReference>
<dbReference type="InterPro" id="IPR001320">
    <property type="entry name" value="Iontro_rcpt_C"/>
</dbReference>
<accession>A0A366DZ69</accession>
<dbReference type="InterPro" id="IPR018313">
    <property type="entry name" value="SBP_3_CS"/>
</dbReference>
<reference evidence="9 10" key="1">
    <citation type="submission" date="2018-06" db="EMBL/GenBank/DDBJ databases">
        <title>Genomic Encyclopedia of Type Strains, Phase IV (KMG-IV): sequencing the most valuable type-strain genomes for metagenomic binning, comparative biology and taxonomic classification.</title>
        <authorList>
            <person name="Goeker M."/>
        </authorList>
    </citation>
    <scope>NUCLEOTIDE SEQUENCE [LARGE SCALE GENOMIC DNA]</scope>
    <source>
        <strain evidence="9 10">DSM 15140</strain>
    </source>
</reference>
<evidence type="ECO:0000313" key="10">
    <source>
        <dbReference type="Proteomes" id="UP000252254"/>
    </source>
</evidence>
<keyword evidence="10" id="KW-1185">Reference proteome</keyword>
<dbReference type="SUPFAM" id="SSF53850">
    <property type="entry name" value="Periplasmic binding protein-like II"/>
    <property type="match status" value="1"/>
</dbReference>
<dbReference type="PANTHER" id="PTHR35936:SF17">
    <property type="entry name" value="ARGININE-BINDING EXTRACELLULAR PROTEIN ARTP"/>
    <property type="match status" value="1"/>
</dbReference>
<comment type="caution">
    <text evidence="9">The sequence shown here is derived from an EMBL/GenBank/DDBJ whole genome shotgun (WGS) entry which is preliminary data.</text>
</comment>
<dbReference type="Pfam" id="PF00497">
    <property type="entry name" value="SBP_bac_3"/>
    <property type="match status" value="1"/>
</dbReference>
<gene>
    <name evidence="9" type="ORF">DES48_11051</name>
</gene>
<feature type="domain" description="Solute-binding protein family 3/N-terminal" evidence="7">
    <location>
        <begin position="44"/>
        <end position="263"/>
    </location>
</feature>
<dbReference type="SMART" id="SM00062">
    <property type="entry name" value="PBPb"/>
    <property type="match status" value="1"/>
</dbReference>
<comment type="similarity">
    <text evidence="2 6">Belongs to the bacterial solute-binding protein 3 family.</text>
</comment>
<evidence type="ECO:0000256" key="5">
    <source>
        <dbReference type="ARBA" id="ARBA00023288"/>
    </source>
</evidence>
<dbReference type="STRING" id="200904.GCA_900168775_01371"/>
<evidence type="ECO:0000256" key="2">
    <source>
        <dbReference type="ARBA" id="ARBA00010333"/>
    </source>
</evidence>
<evidence type="ECO:0000259" key="7">
    <source>
        <dbReference type="SMART" id="SM00062"/>
    </source>
</evidence>
<dbReference type="InterPro" id="IPR001638">
    <property type="entry name" value="Solute-binding_3/MltF_N"/>
</dbReference>
<dbReference type="GO" id="GO:0030313">
    <property type="term" value="C:cell envelope"/>
    <property type="evidence" value="ECO:0007669"/>
    <property type="project" value="UniProtKB-SubCell"/>
</dbReference>
<dbReference type="AlphaFoldDB" id="A0A366DZ69"/>
<protein>
    <submittedName>
        <fullName evidence="9">Polar amino acid transport system substrate-binding protein</fullName>
    </submittedName>
</protein>
<dbReference type="OrthoDB" id="9811552at2"/>
<dbReference type="Gene3D" id="3.40.190.10">
    <property type="entry name" value="Periplasmic binding protein-like II"/>
    <property type="match status" value="2"/>
</dbReference>
<dbReference type="SMART" id="SM00079">
    <property type="entry name" value="PBPe"/>
    <property type="match status" value="1"/>
</dbReference>
<keyword evidence="5" id="KW-0449">Lipoprotein</keyword>
<proteinExistence type="inferred from homology"/>